<evidence type="ECO:0000256" key="1">
    <source>
        <dbReference type="ARBA" id="ARBA00007754"/>
    </source>
</evidence>
<protein>
    <recommendedName>
        <fullName evidence="4">GH26 domain-containing protein</fullName>
    </recommendedName>
</protein>
<dbReference type="PANTHER" id="PTHR40079">
    <property type="entry name" value="MANNAN ENDO-1,4-BETA-MANNOSIDASE E-RELATED"/>
    <property type="match status" value="1"/>
</dbReference>
<keyword evidence="3" id="KW-0326">Glycosidase</keyword>
<dbReference type="Proteomes" id="UP001445335">
    <property type="component" value="Unassembled WGS sequence"/>
</dbReference>
<dbReference type="GO" id="GO:0016985">
    <property type="term" value="F:mannan endo-1,4-beta-mannosidase activity"/>
    <property type="evidence" value="ECO:0007669"/>
    <property type="project" value="InterPro"/>
</dbReference>
<comment type="caution">
    <text evidence="5">The sequence shown here is derived from an EMBL/GenBank/DDBJ whole genome shotgun (WGS) entry which is preliminary data.</text>
</comment>
<reference evidence="5 6" key="1">
    <citation type="journal article" date="2024" name="Nat. Commun.">
        <title>Phylogenomics reveals the evolutionary origins of lichenization in chlorophyte algae.</title>
        <authorList>
            <person name="Puginier C."/>
            <person name="Libourel C."/>
            <person name="Otte J."/>
            <person name="Skaloud P."/>
            <person name="Haon M."/>
            <person name="Grisel S."/>
            <person name="Petersen M."/>
            <person name="Berrin J.G."/>
            <person name="Delaux P.M."/>
            <person name="Dal Grande F."/>
            <person name="Keller J."/>
        </authorList>
    </citation>
    <scope>NUCLEOTIDE SEQUENCE [LARGE SCALE GENOMIC DNA]</scope>
    <source>
        <strain evidence="5 6">SAG 245.80</strain>
    </source>
</reference>
<keyword evidence="2" id="KW-0378">Hydrolase</keyword>
<dbReference type="Gene3D" id="3.20.20.80">
    <property type="entry name" value="Glycosidases"/>
    <property type="match status" value="1"/>
</dbReference>
<dbReference type="SUPFAM" id="SSF51445">
    <property type="entry name" value="(Trans)glycosidases"/>
    <property type="match status" value="1"/>
</dbReference>
<evidence type="ECO:0000313" key="6">
    <source>
        <dbReference type="Proteomes" id="UP001445335"/>
    </source>
</evidence>
<evidence type="ECO:0000313" key="5">
    <source>
        <dbReference type="EMBL" id="KAK9822843.1"/>
    </source>
</evidence>
<dbReference type="InterPro" id="IPR000805">
    <property type="entry name" value="Glyco_hydro_26"/>
</dbReference>
<feature type="domain" description="GH26" evidence="4">
    <location>
        <begin position="1"/>
        <end position="351"/>
    </location>
</feature>
<dbReference type="AlphaFoldDB" id="A0AAW1QN07"/>
<evidence type="ECO:0000256" key="2">
    <source>
        <dbReference type="ARBA" id="ARBA00022801"/>
    </source>
</evidence>
<organism evidence="5 6">
    <name type="scientific">Elliptochloris bilobata</name>
    <dbReference type="NCBI Taxonomy" id="381761"/>
    <lineage>
        <taxon>Eukaryota</taxon>
        <taxon>Viridiplantae</taxon>
        <taxon>Chlorophyta</taxon>
        <taxon>core chlorophytes</taxon>
        <taxon>Trebouxiophyceae</taxon>
        <taxon>Trebouxiophyceae incertae sedis</taxon>
        <taxon>Elliptochloris clade</taxon>
        <taxon>Elliptochloris</taxon>
    </lineage>
</organism>
<dbReference type="InterPro" id="IPR017853">
    <property type="entry name" value="GH"/>
</dbReference>
<dbReference type="Pfam" id="PF02156">
    <property type="entry name" value="Glyco_hydro_26"/>
    <property type="match status" value="1"/>
</dbReference>
<dbReference type="GO" id="GO:0006080">
    <property type="term" value="P:substituted mannan metabolic process"/>
    <property type="evidence" value="ECO:0007669"/>
    <property type="project" value="InterPro"/>
</dbReference>
<dbReference type="PANTHER" id="PTHR40079:SF4">
    <property type="entry name" value="GH26 DOMAIN-CONTAINING PROTEIN-RELATED"/>
    <property type="match status" value="1"/>
</dbReference>
<evidence type="ECO:0000256" key="3">
    <source>
        <dbReference type="ARBA" id="ARBA00023295"/>
    </source>
</evidence>
<gene>
    <name evidence="5" type="ORF">WJX81_002084</name>
</gene>
<proteinExistence type="inferred from homology"/>
<comment type="similarity">
    <text evidence="1">Belongs to the glycosyl hydrolase 26 family.</text>
</comment>
<dbReference type="InterPro" id="IPR022790">
    <property type="entry name" value="GH26_dom"/>
</dbReference>
<dbReference type="PROSITE" id="PS51764">
    <property type="entry name" value="GH26"/>
    <property type="match status" value="1"/>
</dbReference>
<sequence>MNFSAWAGGLPEYMATTGIAPVAYDIFVGLPLDLNDMYWLAEILPQIAKVKAVLVVTLEPSGGLPAVTSASVLQLATVMRAYEMQGVSFLVRFAHEMNGAWYPWGQQPAAYVAAFRMVASIIHNNTCGAQMLWAPNNGYGYPWPFYAHAPTMIRNQQLLAAKPGTANYVAMDTNGDSVVDNLDDPYEPYYPGDASVDWVGMSVYHVGGADPRSPNVYDVNTSPGLREFSSLFSGGAHDFYGPYAAARNKPMSITETAALWNPAPDSRASAPSELQVKSLWWEQVLNAGSDTTNALSLATHFPLIKMTHWFDYMKARPTGADGWSSPNIGTAKAKPLSELEEHMCRSVNASK</sequence>
<accession>A0AAW1QN07</accession>
<evidence type="ECO:0000259" key="4">
    <source>
        <dbReference type="PROSITE" id="PS51764"/>
    </source>
</evidence>
<dbReference type="EMBL" id="JALJOU010000082">
    <property type="protein sequence ID" value="KAK9822843.1"/>
    <property type="molecule type" value="Genomic_DNA"/>
</dbReference>
<name>A0AAW1QN07_9CHLO</name>
<keyword evidence="6" id="KW-1185">Reference proteome</keyword>